<accession>A0A3A5H7A1</accession>
<protein>
    <submittedName>
        <fullName evidence="3">Alpha/beta hydrolase</fullName>
    </submittedName>
</protein>
<dbReference type="InterPro" id="IPR050300">
    <property type="entry name" value="GDXG_lipolytic_enzyme"/>
</dbReference>
<evidence type="ECO:0000259" key="2">
    <source>
        <dbReference type="Pfam" id="PF07859"/>
    </source>
</evidence>
<name>A0A3A5H7A1_9ACTN</name>
<organism evidence="3 4">
    <name type="scientific">Nocardioides cavernaquae</name>
    <dbReference type="NCBI Taxonomy" id="2321396"/>
    <lineage>
        <taxon>Bacteria</taxon>
        <taxon>Bacillati</taxon>
        <taxon>Actinomycetota</taxon>
        <taxon>Actinomycetes</taxon>
        <taxon>Propionibacteriales</taxon>
        <taxon>Nocardioidaceae</taxon>
        <taxon>Nocardioides</taxon>
    </lineage>
</organism>
<reference evidence="4" key="1">
    <citation type="submission" date="2018-09" db="EMBL/GenBank/DDBJ databases">
        <authorList>
            <person name="Zhu H."/>
        </authorList>
    </citation>
    <scope>NUCLEOTIDE SEQUENCE [LARGE SCALE GENOMIC DNA]</scope>
    <source>
        <strain evidence="4">K1W22B-1</strain>
    </source>
</reference>
<dbReference type="Gene3D" id="3.40.50.1820">
    <property type="entry name" value="alpha/beta hydrolase"/>
    <property type="match status" value="1"/>
</dbReference>
<dbReference type="PANTHER" id="PTHR48081">
    <property type="entry name" value="AB HYDROLASE SUPERFAMILY PROTEIN C4A8.06C"/>
    <property type="match status" value="1"/>
</dbReference>
<evidence type="ECO:0000313" key="4">
    <source>
        <dbReference type="Proteomes" id="UP000276542"/>
    </source>
</evidence>
<dbReference type="SUPFAM" id="SSF53474">
    <property type="entry name" value="alpha/beta-Hydrolases"/>
    <property type="match status" value="1"/>
</dbReference>
<dbReference type="InterPro" id="IPR013094">
    <property type="entry name" value="AB_hydrolase_3"/>
</dbReference>
<sequence>MSGLPRVSRPRRPSLSHRVVAFALPRLNPKVVVTDAEKLRSVLIRKNRERATTPPEWLSKDWDVAVEDIGFPVHVATPKSGTWSRTVVHLHGGSFTAIAHPQQWKWAAKLAAATDARLVFPAYPLAPEHTWRDSIPALTSYVARLCAEGEVVLGGDSAGGGLALAVALGVRDLGGAQPSRLVLIAPWGDLTRSAPGTEEAAARDPWLSIDNHDIYALFWAGSADDLARPEVSPALAGLEGLPRTLLFCGTHDMLYAGSVALADRAAQVGWDLEFVVGHGLLHVYPILPISEARAALRKTVRFITG</sequence>
<feature type="domain" description="Alpha/beta hydrolase fold-3" evidence="2">
    <location>
        <begin position="87"/>
        <end position="284"/>
    </location>
</feature>
<dbReference type="AlphaFoldDB" id="A0A3A5H7A1"/>
<evidence type="ECO:0000313" key="3">
    <source>
        <dbReference type="EMBL" id="RJS45285.1"/>
    </source>
</evidence>
<evidence type="ECO:0000256" key="1">
    <source>
        <dbReference type="ARBA" id="ARBA00022801"/>
    </source>
</evidence>
<gene>
    <name evidence="3" type="ORF">D4739_02990</name>
</gene>
<proteinExistence type="predicted"/>
<dbReference type="Pfam" id="PF07859">
    <property type="entry name" value="Abhydrolase_3"/>
    <property type="match status" value="1"/>
</dbReference>
<dbReference type="OrthoDB" id="9803828at2"/>
<dbReference type="InterPro" id="IPR029058">
    <property type="entry name" value="AB_hydrolase_fold"/>
</dbReference>
<dbReference type="Proteomes" id="UP000276542">
    <property type="component" value="Unassembled WGS sequence"/>
</dbReference>
<keyword evidence="4" id="KW-1185">Reference proteome</keyword>
<keyword evidence="1 3" id="KW-0378">Hydrolase</keyword>
<dbReference type="RefSeq" id="WP_120059186.1">
    <property type="nucleotide sequence ID" value="NZ_QYRP01000002.1"/>
</dbReference>
<dbReference type="GO" id="GO:0016787">
    <property type="term" value="F:hydrolase activity"/>
    <property type="evidence" value="ECO:0007669"/>
    <property type="project" value="UniProtKB-KW"/>
</dbReference>
<comment type="caution">
    <text evidence="3">The sequence shown here is derived from an EMBL/GenBank/DDBJ whole genome shotgun (WGS) entry which is preliminary data.</text>
</comment>
<dbReference type="PANTHER" id="PTHR48081:SF8">
    <property type="entry name" value="ALPHA_BETA HYDROLASE FOLD-3 DOMAIN-CONTAINING PROTEIN-RELATED"/>
    <property type="match status" value="1"/>
</dbReference>
<dbReference type="EMBL" id="QYRP01000002">
    <property type="protein sequence ID" value="RJS45285.1"/>
    <property type="molecule type" value="Genomic_DNA"/>
</dbReference>